<reference evidence="6" key="2">
    <citation type="submission" date="2018-04" db="EMBL/GenBank/DDBJ databases">
        <title>Complete genome sequence of Sulfodiicoccus acidiphilus strain HS-1.</title>
        <authorList>
            <person name="Sakai H.D."/>
            <person name="Kurosawa N."/>
        </authorList>
    </citation>
    <scope>NUCLEOTIDE SEQUENCE [LARGE SCALE GENOMIC DNA]</scope>
    <source>
        <strain evidence="6">HS-1</strain>
    </source>
</reference>
<keyword evidence="6" id="KW-1185">Reference proteome</keyword>
<dbReference type="InterPro" id="IPR050463">
    <property type="entry name" value="Gfo/Idh/MocA_oxidrdct_glycsds"/>
</dbReference>
<dbReference type="GeneID" id="38667132"/>
<organism evidence="4 6">
    <name type="scientific">Sulfodiicoccus acidiphilus</name>
    <dbReference type="NCBI Taxonomy" id="1670455"/>
    <lineage>
        <taxon>Archaea</taxon>
        <taxon>Thermoproteota</taxon>
        <taxon>Thermoprotei</taxon>
        <taxon>Sulfolobales</taxon>
        <taxon>Sulfolobaceae</taxon>
        <taxon>Sulfodiicoccus</taxon>
    </lineage>
</organism>
<dbReference type="GO" id="GO:0000166">
    <property type="term" value="F:nucleotide binding"/>
    <property type="evidence" value="ECO:0007669"/>
    <property type="project" value="InterPro"/>
</dbReference>
<dbReference type="Pfam" id="PF22725">
    <property type="entry name" value="GFO_IDH_MocA_C3"/>
    <property type="match status" value="1"/>
</dbReference>
<evidence type="ECO:0000313" key="4">
    <source>
        <dbReference type="EMBL" id="BBD73247.1"/>
    </source>
</evidence>
<dbReference type="PANTHER" id="PTHR43818">
    <property type="entry name" value="BCDNA.GH03377"/>
    <property type="match status" value="1"/>
</dbReference>
<dbReference type="SUPFAM" id="SSF51735">
    <property type="entry name" value="NAD(P)-binding Rossmann-fold domains"/>
    <property type="match status" value="1"/>
</dbReference>
<reference evidence="5" key="1">
    <citation type="journal article" date="2014" name="Int. J. Syst. Evol. Microbiol.">
        <title>Complete genome sequence of Corynebacterium casei LMG S-19264T (=DSM 44701T), isolated from a smear-ripened cheese.</title>
        <authorList>
            <consortium name="US DOE Joint Genome Institute (JGI-PGF)"/>
            <person name="Walter F."/>
            <person name="Albersmeier A."/>
            <person name="Kalinowski J."/>
            <person name="Ruckert C."/>
        </authorList>
    </citation>
    <scope>NUCLEOTIDE SEQUENCE</scope>
    <source>
        <strain evidence="5">JCM 31740</strain>
    </source>
</reference>
<protein>
    <submittedName>
        <fullName evidence="4">Oxidoreductase</fullName>
    </submittedName>
</protein>
<dbReference type="InterPro" id="IPR000683">
    <property type="entry name" value="Gfo/Idh/MocA-like_OxRdtase_N"/>
</dbReference>
<feature type="domain" description="GFO/IDH/MocA-like oxidoreductase" evidence="3">
    <location>
        <begin position="126"/>
        <end position="244"/>
    </location>
</feature>
<evidence type="ECO:0000259" key="3">
    <source>
        <dbReference type="Pfam" id="PF22725"/>
    </source>
</evidence>
<keyword evidence="1" id="KW-0560">Oxidoreductase</keyword>
<dbReference type="GO" id="GO:0016491">
    <property type="term" value="F:oxidoreductase activity"/>
    <property type="evidence" value="ECO:0007669"/>
    <property type="project" value="UniProtKB-KW"/>
</dbReference>
<evidence type="ECO:0000313" key="5">
    <source>
        <dbReference type="EMBL" id="GGT89622.1"/>
    </source>
</evidence>
<reference evidence="5" key="4">
    <citation type="submission" date="2020-09" db="EMBL/GenBank/DDBJ databases">
        <authorList>
            <person name="Sun Q."/>
            <person name="Ohkuma M."/>
        </authorList>
    </citation>
    <scope>NUCLEOTIDE SEQUENCE</scope>
    <source>
        <strain evidence="5">JCM 31740</strain>
    </source>
</reference>
<dbReference type="InterPro" id="IPR055170">
    <property type="entry name" value="GFO_IDH_MocA-like_dom"/>
</dbReference>
<dbReference type="SUPFAM" id="SSF55347">
    <property type="entry name" value="Glyceraldehyde-3-phosphate dehydrogenase-like, C-terminal domain"/>
    <property type="match status" value="1"/>
</dbReference>
<dbReference type="EMBL" id="BMQS01000003">
    <property type="protein sequence ID" value="GGT89622.1"/>
    <property type="molecule type" value="Genomic_DNA"/>
</dbReference>
<accession>A0A348B4Z5</accession>
<dbReference type="EMBL" id="AP018553">
    <property type="protein sequence ID" value="BBD73247.1"/>
    <property type="molecule type" value="Genomic_DNA"/>
</dbReference>
<evidence type="ECO:0000313" key="6">
    <source>
        <dbReference type="Proteomes" id="UP000276741"/>
    </source>
</evidence>
<dbReference type="InterPro" id="IPR036291">
    <property type="entry name" value="NAD(P)-bd_dom_sf"/>
</dbReference>
<evidence type="ECO:0000256" key="1">
    <source>
        <dbReference type="ARBA" id="ARBA00023002"/>
    </source>
</evidence>
<dbReference type="Pfam" id="PF01408">
    <property type="entry name" value="GFO_IDH_MocA"/>
    <property type="match status" value="1"/>
</dbReference>
<dbReference type="Gene3D" id="3.30.360.10">
    <property type="entry name" value="Dihydrodipicolinate Reductase, domain 2"/>
    <property type="match status" value="1"/>
</dbReference>
<reference evidence="4" key="3">
    <citation type="journal article" date="2019" name="BMC Res. Notes">
        <title>Complete genome sequence of the Sulfodiicoccus acidiphilus strain HS-1T, the first crenarchaeon that lacks polB3, isolated from an acidic hot spring in Ohwaku-dani, Hakone, Japan.</title>
        <authorList>
            <person name="Sakai H.D."/>
            <person name="Kurosawa N."/>
        </authorList>
    </citation>
    <scope>NUCLEOTIDE SEQUENCE</scope>
    <source>
        <strain evidence="4">HS-1</strain>
    </source>
</reference>
<dbReference type="Gene3D" id="3.40.50.720">
    <property type="entry name" value="NAD(P)-binding Rossmann-like Domain"/>
    <property type="match status" value="1"/>
</dbReference>
<dbReference type="KEGG" id="sacd:HS1genome_1636"/>
<dbReference type="PANTHER" id="PTHR43818:SF11">
    <property type="entry name" value="BCDNA.GH03377"/>
    <property type="match status" value="1"/>
</dbReference>
<sequence length="321" mass="35228">MKVLVLGCRGWGEVHLRALSKLGVELSVYARTSEAVEECASKFEVSSTFTDINQALHSDADVVDVVLPHDLHAPVSVKAMKLGKDVTVEKPIAASLREAQEMTSTSRSSGRKLMVTEQFHFDPSVKRTKEIVESGKIGKVHTVIVRSQLRWSGSGWRREASHMGGGALIDGGVHFADTLLQLGGEYEDVAGYTYKGAGLIEGEDTGMAVFKFKGGAHGFFFYTWAYPNPPPVPRFEVVGSDGSVVDDVWNRPKGRMAPYGPLLVNGVREDVEDQDLYTSMFSQFFKAVEEGTDVPFPPELAVADLKAILDVYDASEKRRRV</sequence>
<dbReference type="Proteomes" id="UP000276741">
    <property type="component" value="Chromosome"/>
</dbReference>
<name>A0A348B4Z5_9CREN</name>
<feature type="domain" description="Gfo/Idh/MocA-like oxidoreductase N-terminal" evidence="2">
    <location>
        <begin position="1"/>
        <end position="116"/>
    </location>
</feature>
<gene>
    <name evidence="5" type="ORF">GCM10007116_04340</name>
    <name evidence="4" type="ORF">HS1genome_1636</name>
</gene>
<dbReference type="OrthoDB" id="25239at2157"/>
<dbReference type="RefSeq" id="WP_126450365.1">
    <property type="nucleotide sequence ID" value="NZ_AP018553.1"/>
</dbReference>
<dbReference type="Proteomes" id="UP000616143">
    <property type="component" value="Unassembled WGS sequence"/>
</dbReference>
<evidence type="ECO:0000259" key="2">
    <source>
        <dbReference type="Pfam" id="PF01408"/>
    </source>
</evidence>
<proteinExistence type="predicted"/>
<dbReference type="AlphaFoldDB" id="A0A348B4Z5"/>